<keyword evidence="4 5" id="KW-0119">Carbohydrate metabolism</keyword>
<dbReference type="Pfam" id="PF01979">
    <property type="entry name" value="Amidohydro_1"/>
    <property type="match status" value="1"/>
</dbReference>
<dbReference type="InterPro" id="IPR003764">
    <property type="entry name" value="GlcNAc_6-P_deAcase"/>
</dbReference>
<protein>
    <submittedName>
        <fullName evidence="7">N-acetylglucosamine-6-phosphate deacetylase</fullName>
        <ecNumber evidence="7">3.5.1.25</ecNumber>
    </submittedName>
</protein>
<dbReference type="SUPFAM" id="SSF51556">
    <property type="entry name" value="Metallo-dependent hydrolases"/>
    <property type="match status" value="1"/>
</dbReference>
<evidence type="ECO:0000256" key="2">
    <source>
        <dbReference type="ARBA" id="ARBA00022723"/>
    </source>
</evidence>
<dbReference type="RefSeq" id="WP_261519012.1">
    <property type="nucleotide sequence ID" value="NZ_JAODNW010000002.1"/>
</dbReference>
<dbReference type="PIRSF" id="PIRSF038994">
    <property type="entry name" value="NagA"/>
    <property type="match status" value="1"/>
</dbReference>
<dbReference type="PANTHER" id="PTHR11113">
    <property type="entry name" value="N-ACETYLGLUCOSAMINE-6-PHOSPHATE DEACETYLASE"/>
    <property type="match status" value="1"/>
</dbReference>
<feature type="domain" description="Amidohydrolase-related" evidence="6">
    <location>
        <begin position="40"/>
        <end position="360"/>
    </location>
</feature>
<dbReference type="EMBL" id="JBHLXD010000001">
    <property type="protein sequence ID" value="MFC0206807.1"/>
    <property type="molecule type" value="Genomic_DNA"/>
</dbReference>
<evidence type="ECO:0000256" key="1">
    <source>
        <dbReference type="ARBA" id="ARBA00010716"/>
    </source>
</evidence>
<evidence type="ECO:0000256" key="4">
    <source>
        <dbReference type="ARBA" id="ARBA00023277"/>
    </source>
</evidence>
<evidence type="ECO:0000256" key="3">
    <source>
        <dbReference type="ARBA" id="ARBA00022801"/>
    </source>
</evidence>
<name>A0ABV6D2F9_9HYPH</name>
<dbReference type="SUPFAM" id="SSF51338">
    <property type="entry name" value="Composite domain of metallo-dependent hydrolases"/>
    <property type="match status" value="1"/>
</dbReference>
<reference evidence="7 8" key="1">
    <citation type="submission" date="2024-09" db="EMBL/GenBank/DDBJ databases">
        <authorList>
            <person name="Sun Q."/>
            <person name="Mori K."/>
        </authorList>
    </citation>
    <scope>NUCLEOTIDE SEQUENCE [LARGE SCALE GENOMIC DNA]</scope>
    <source>
        <strain evidence="7 8">CCM 8543</strain>
    </source>
</reference>
<gene>
    <name evidence="7" type="ORF">ACFFJ2_00155</name>
</gene>
<evidence type="ECO:0000313" key="7">
    <source>
        <dbReference type="EMBL" id="MFC0206807.1"/>
    </source>
</evidence>
<organism evidence="7 8">
    <name type="scientific">Chelativorans intermedius</name>
    <dbReference type="NCBI Taxonomy" id="515947"/>
    <lineage>
        <taxon>Bacteria</taxon>
        <taxon>Pseudomonadati</taxon>
        <taxon>Pseudomonadota</taxon>
        <taxon>Alphaproteobacteria</taxon>
        <taxon>Hyphomicrobiales</taxon>
        <taxon>Phyllobacteriaceae</taxon>
        <taxon>Chelativorans</taxon>
    </lineage>
</organism>
<accession>A0ABV6D2F9</accession>
<keyword evidence="2" id="KW-0479">Metal-binding</keyword>
<dbReference type="InterPro" id="IPR011059">
    <property type="entry name" value="Metal-dep_hydrolase_composite"/>
</dbReference>
<evidence type="ECO:0000256" key="5">
    <source>
        <dbReference type="PIRNR" id="PIRNR038994"/>
    </source>
</evidence>
<comment type="caution">
    <text evidence="7">The sequence shown here is derived from an EMBL/GenBank/DDBJ whole genome shotgun (WGS) entry which is preliminary data.</text>
</comment>
<evidence type="ECO:0000259" key="6">
    <source>
        <dbReference type="Pfam" id="PF01979"/>
    </source>
</evidence>
<dbReference type="PANTHER" id="PTHR11113:SF14">
    <property type="entry name" value="N-ACETYLGLUCOSAMINE-6-PHOSPHATE DEACETYLASE"/>
    <property type="match status" value="1"/>
</dbReference>
<dbReference type="GO" id="GO:0008448">
    <property type="term" value="F:N-acetylglucosamine-6-phosphate deacetylase activity"/>
    <property type="evidence" value="ECO:0007669"/>
    <property type="project" value="UniProtKB-EC"/>
</dbReference>
<keyword evidence="8" id="KW-1185">Reference proteome</keyword>
<dbReference type="Gene3D" id="2.30.40.10">
    <property type="entry name" value="Urease, subunit C, domain 1"/>
    <property type="match status" value="1"/>
</dbReference>
<sequence>MAELTGSILAPEGWVSGRVTFDARIAGLEGEPVAAPRPPFVLPGFVDLHVHGGGGADMMAGAAAIRTAAMLHARHGTTSLLATSVTAPVEETAAFLAAVAEAAAADWPDAACVLGAHLEGPFINPDKLGAQPPHARPADPALLRKWTALAPVRVVTFAPECDPGGALRAAIQAAGARAQIGHSLCSYAEAHHAIACGCGVTHLFNAMTGLAHRANGIAGAALAHAGFAEIIPDLIHVEPGAILAARRAIPNLYGVTDATASAGMPDGSGYRLGGHVVTKRDGSVRLADGTLAGSALTMDQALRNLVAIGLPLAEAARRLSTIPARWIGALDIGTIRPGARADLVVLDDALAVREVVIAGRSLSAVAEKEG</sequence>
<dbReference type="Gene3D" id="3.20.20.140">
    <property type="entry name" value="Metal-dependent hydrolases"/>
    <property type="match status" value="1"/>
</dbReference>
<dbReference type="InterPro" id="IPR006680">
    <property type="entry name" value="Amidohydro-rel"/>
</dbReference>
<dbReference type="Proteomes" id="UP001589755">
    <property type="component" value="Unassembled WGS sequence"/>
</dbReference>
<dbReference type="InterPro" id="IPR032466">
    <property type="entry name" value="Metal_Hydrolase"/>
</dbReference>
<evidence type="ECO:0000313" key="8">
    <source>
        <dbReference type="Proteomes" id="UP001589755"/>
    </source>
</evidence>
<proteinExistence type="inferred from homology"/>
<keyword evidence="3 5" id="KW-0378">Hydrolase</keyword>
<dbReference type="EC" id="3.5.1.25" evidence="7"/>
<comment type="similarity">
    <text evidence="1 5">Belongs to the metallo-dependent hydrolases superfamily. NagA family.</text>
</comment>